<organism evidence="2 3">
    <name type="scientific">Paecilomyces lecythidis</name>
    <dbReference type="NCBI Taxonomy" id="3004212"/>
    <lineage>
        <taxon>Eukaryota</taxon>
        <taxon>Fungi</taxon>
        <taxon>Dikarya</taxon>
        <taxon>Ascomycota</taxon>
        <taxon>Pezizomycotina</taxon>
        <taxon>Eurotiomycetes</taxon>
        <taxon>Eurotiomycetidae</taxon>
        <taxon>Eurotiales</taxon>
        <taxon>Thermoascaceae</taxon>
        <taxon>Paecilomyces</taxon>
    </lineage>
</organism>
<sequence>MVSLSAVQASNSSISNSLPPGLVGVFVGATNGIGEATVKQFAKYTQKPRAYLVGRSQEAGDRIVKECQNLNPGGQYIFIKADVSLLRVVDEVCREIQGKERVVNILFLSAGVLDFSKKTAEGLALRYAIAYYSRIRFTVNLLPLLRRAPDLRRVVSVFTGTKEGQLHLDDISGEHLSILTSRAHASSLMTLSLEALAKKAPEVSFVHDYPGAVKTGIGRELPWILRAGFAVLLPFIQIPIEESGERHLFFATSSRYEPSGAVNGQKSSGVPLIEGITVAEGTDGEPGSGVYSVNWDGETCGPKVTALLTKMRNEGCVEQVWKHTEGEFKRIVGDEKGISQ</sequence>
<name>A0ABR3WZ88_9EURO</name>
<keyword evidence="3" id="KW-1185">Reference proteome</keyword>
<proteinExistence type="predicted"/>
<dbReference type="Pfam" id="PF00106">
    <property type="entry name" value="adh_short"/>
    <property type="match status" value="1"/>
</dbReference>
<dbReference type="InterPro" id="IPR052228">
    <property type="entry name" value="Sec_Metab_Biosynth_Oxidored"/>
</dbReference>
<comment type="caution">
    <text evidence="2">The sequence shown here is derived from an EMBL/GenBank/DDBJ whole genome shotgun (WGS) entry which is preliminary data.</text>
</comment>
<dbReference type="SUPFAM" id="SSF51735">
    <property type="entry name" value="NAD(P)-binding Rossmann-fold domains"/>
    <property type="match status" value="1"/>
</dbReference>
<dbReference type="Proteomes" id="UP001583193">
    <property type="component" value="Unassembled WGS sequence"/>
</dbReference>
<evidence type="ECO:0008006" key="4">
    <source>
        <dbReference type="Google" id="ProtNLM"/>
    </source>
</evidence>
<dbReference type="InterPro" id="IPR036291">
    <property type="entry name" value="NAD(P)-bd_dom_sf"/>
</dbReference>
<dbReference type="InterPro" id="IPR002347">
    <property type="entry name" value="SDR_fam"/>
</dbReference>
<reference evidence="2 3" key="1">
    <citation type="journal article" date="2024" name="IMA Fungus">
        <title>IMA Genome - F19 : A genome assembly and annotation guide to empower mycologists, including annotated draft genome sequences of Ceratocystis pirilliformis, Diaporthe australafricana, Fusarium ophioides, Paecilomyces lecythidis, and Sporothrix stenoceras.</title>
        <authorList>
            <person name="Aylward J."/>
            <person name="Wilson A.M."/>
            <person name="Visagie C.M."/>
            <person name="Spraker J."/>
            <person name="Barnes I."/>
            <person name="Buitendag C."/>
            <person name="Ceriani C."/>
            <person name="Del Mar Angel L."/>
            <person name="du Plessis D."/>
            <person name="Fuchs T."/>
            <person name="Gasser K."/>
            <person name="Kramer D."/>
            <person name="Li W."/>
            <person name="Munsamy K."/>
            <person name="Piso A."/>
            <person name="Price J.L."/>
            <person name="Sonnekus B."/>
            <person name="Thomas C."/>
            <person name="van der Nest A."/>
            <person name="van Dijk A."/>
            <person name="van Heerden A."/>
            <person name="van Vuuren N."/>
            <person name="Yilmaz N."/>
            <person name="Duong T.A."/>
            <person name="van der Merwe N.A."/>
            <person name="Wingfield M.J."/>
            <person name="Wingfield B.D."/>
        </authorList>
    </citation>
    <scope>NUCLEOTIDE SEQUENCE [LARGE SCALE GENOMIC DNA]</scope>
    <source>
        <strain evidence="2 3">CMW 18167</strain>
    </source>
</reference>
<dbReference type="Gene3D" id="3.40.50.720">
    <property type="entry name" value="NAD(P)-binding Rossmann-like Domain"/>
    <property type="match status" value="1"/>
</dbReference>
<keyword evidence="1" id="KW-0560">Oxidoreductase</keyword>
<protein>
    <recommendedName>
        <fullName evidence="4">NAD(P)-binding protein</fullName>
    </recommendedName>
</protein>
<dbReference type="PANTHER" id="PTHR47534">
    <property type="entry name" value="YALI0E05731P"/>
    <property type="match status" value="1"/>
</dbReference>
<dbReference type="EMBL" id="JAVDPF010000037">
    <property type="protein sequence ID" value="KAL1868807.1"/>
    <property type="molecule type" value="Genomic_DNA"/>
</dbReference>
<dbReference type="PANTHER" id="PTHR47534:SF3">
    <property type="entry name" value="ALCOHOL DEHYDROGENASE-LIKE C-TERMINAL DOMAIN-CONTAINING PROTEIN"/>
    <property type="match status" value="1"/>
</dbReference>
<gene>
    <name evidence="2" type="ORF">Plec18167_008112</name>
</gene>
<accession>A0ABR3WZ88</accession>
<evidence type="ECO:0000313" key="2">
    <source>
        <dbReference type="EMBL" id="KAL1868807.1"/>
    </source>
</evidence>
<evidence type="ECO:0000313" key="3">
    <source>
        <dbReference type="Proteomes" id="UP001583193"/>
    </source>
</evidence>
<evidence type="ECO:0000256" key="1">
    <source>
        <dbReference type="ARBA" id="ARBA00023002"/>
    </source>
</evidence>